<feature type="non-terminal residue" evidence="1">
    <location>
        <position position="1"/>
    </location>
</feature>
<dbReference type="EMBL" id="KV417581">
    <property type="protein sequence ID" value="KZP17600.1"/>
    <property type="molecule type" value="Genomic_DNA"/>
</dbReference>
<evidence type="ECO:0000313" key="3">
    <source>
        <dbReference type="Proteomes" id="UP000076532"/>
    </source>
</evidence>
<reference evidence="1 3" key="1">
    <citation type="journal article" date="2016" name="Mol. Biol. Evol.">
        <title>Comparative Genomics of Early-Diverging Mushroom-Forming Fungi Provides Insights into the Origins of Lignocellulose Decay Capabilities.</title>
        <authorList>
            <person name="Nagy L.G."/>
            <person name="Riley R."/>
            <person name="Tritt A."/>
            <person name="Adam C."/>
            <person name="Daum C."/>
            <person name="Floudas D."/>
            <person name="Sun H."/>
            <person name="Yadav J.S."/>
            <person name="Pangilinan J."/>
            <person name="Larsson K.H."/>
            <person name="Matsuura K."/>
            <person name="Barry K."/>
            <person name="Labutti K."/>
            <person name="Kuo R."/>
            <person name="Ohm R.A."/>
            <person name="Bhattacharya S.S."/>
            <person name="Shirouzu T."/>
            <person name="Yoshinaga Y."/>
            <person name="Martin F.M."/>
            <person name="Grigoriev I.V."/>
            <person name="Hibbett D.S."/>
        </authorList>
    </citation>
    <scope>NUCLEOTIDE SEQUENCE [LARGE SCALE GENOMIC DNA]</scope>
    <source>
        <strain evidence="1 3">CBS 109695</strain>
    </source>
</reference>
<proteinExistence type="predicted"/>
<evidence type="ECO:0000313" key="1">
    <source>
        <dbReference type="EMBL" id="KZP04231.1"/>
    </source>
</evidence>
<protein>
    <submittedName>
        <fullName evidence="1">Uncharacterized protein</fullName>
    </submittedName>
</protein>
<dbReference type="AlphaFoldDB" id="A0A167URY8"/>
<accession>A0A167URY8</accession>
<keyword evidence="3" id="KW-1185">Reference proteome</keyword>
<gene>
    <name evidence="2" type="ORF">FIBSPDRAFT_864797</name>
    <name evidence="1" type="ORF">FIBSPDRAFT_878732</name>
</gene>
<dbReference type="EMBL" id="KV417945">
    <property type="protein sequence ID" value="KZP04231.1"/>
    <property type="molecule type" value="Genomic_DNA"/>
</dbReference>
<sequence>MLHVRGCCLCVSRLFRLTCSHCLPPTLPLYCAFTLTHSLLVLTASLAARIAHPPQPICPLAPGIAPSCPTPCPSADTHNPCTHTHHRPALSIPPPHVRPAPVHASSSACAPSFVTRT</sequence>
<dbReference type="Proteomes" id="UP000076532">
    <property type="component" value="Unassembled WGS sequence"/>
</dbReference>
<evidence type="ECO:0000313" key="2">
    <source>
        <dbReference type="EMBL" id="KZP17600.1"/>
    </source>
</evidence>
<name>A0A167URY8_9AGAM</name>
<organism evidence="1 3">
    <name type="scientific">Athelia psychrophila</name>
    <dbReference type="NCBI Taxonomy" id="1759441"/>
    <lineage>
        <taxon>Eukaryota</taxon>
        <taxon>Fungi</taxon>
        <taxon>Dikarya</taxon>
        <taxon>Basidiomycota</taxon>
        <taxon>Agaricomycotina</taxon>
        <taxon>Agaricomycetes</taxon>
        <taxon>Agaricomycetidae</taxon>
        <taxon>Atheliales</taxon>
        <taxon>Atheliaceae</taxon>
        <taxon>Athelia</taxon>
    </lineage>
</organism>